<comment type="caution">
    <text evidence="2">The sequence shown here is derived from an EMBL/GenBank/DDBJ whole genome shotgun (WGS) entry which is preliminary data.</text>
</comment>
<protein>
    <submittedName>
        <fullName evidence="2">Uncharacterized protein</fullName>
    </submittedName>
</protein>
<feature type="compositionally biased region" description="Acidic residues" evidence="1">
    <location>
        <begin position="77"/>
        <end position="90"/>
    </location>
</feature>
<sequence>MKNSDFLDLYVVHVVNEAEAVEEDVGLTNLLIRAEIGERDNVSGGARAMNIGDINTDHVVEKDLDRVETNVESNSDSQEEDIPEEDDSKVDEELISIRDEKKLGTSSEVVVIVGSNIINTSPTNIDIGFKPPGLRWIGEDIETSSHPIDSSPKQNSSNSEERKVGETSNLTPSMTLDQSEKEATELTKVSKIP</sequence>
<evidence type="ECO:0000313" key="2">
    <source>
        <dbReference type="EMBL" id="MCD7472636.1"/>
    </source>
</evidence>
<gene>
    <name evidence="2" type="ORF">HAX54_013931</name>
</gene>
<name>A0ABS8TNY2_DATST</name>
<proteinExistence type="predicted"/>
<feature type="region of interest" description="Disordered" evidence="1">
    <location>
        <begin position="143"/>
        <end position="193"/>
    </location>
</feature>
<accession>A0ABS8TNY2</accession>
<dbReference type="Proteomes" id="UP000823775">
    <property type="component" value="Unassembled WGS sequence"/>
</dbReference>
<evidence type="ECO:0000256" key="1">
    <source>
        <dbReference type="SAM" id="MobiDB-lite"/>
    </source>
</evidence>
<organism evidence="2 3">
    <name type="scientific">Datura stramonium</name>
    <name type="common">Jimsonweed</name>
    <name type="synonym">Common thornapple</name>
    <dbReference type="NCBI Taxonomy" id="4076"/>
    <lineage>
        <taxon>Eukaryota</taxon>
        <taxon>Viridiplantae</taxon>
        <taxon>Streptophyta</taxon>
        <taxon>Embryophyta</taxon>
        <taxon>Tracheophyta</taxon>
        <taxon>Spermatophyta</taxon>
        <taxon>Magnoliopsida</taxon>
        <taxon>eudicotyledons</taxon>
        <taxon>Gunneridae</taxon>
        <taxon>Pentapetalae</taxon>
        <taxon>asterids</taxon>
        <taxon>lamiids</taxon>
        <taxon>Solanales</taxon>
        <taxon>Solanaceae</taxon>
        <taxon>Solanoideae</taxon>
        <taxon>Datureae</taxon>
        <taxon>Datura</taxon>
    </lineage>
</organism>
<dbReference type="EMBL" id="JACEIK010001850">
    <property type="protein sequence ID" value="MCD7472636.1"/>
    <property type="molecule type" value="Genomic_DNA"/>
</dbReference>
<keyword evidence="3" id="KW-1185">Reference proteome</keyword>
<feature type="compositionally biased region" description="Polar residues" evidence="1">
    <location>
        <begin position="166"/>
        <end position="177"/>
    </location>
</feature>
<evidence type="ECO:0000313" key="3">
    <source>
        <dbReference type="Proteomes" id="UP000823775"/>
    </source>
</evidence>
<feature type="compositionally biased region" description="Polar residues" evidence="1">
    <location>
        <begin position="144"/>
        <end position="158"/>
    </location>
</feature>
<feature type="region of interest" description="Disordered" evidence="1">
    <location>
        <begin position="66"/>
        <end position="90"/>
    </location>
</feature>
<reference evidence="2 3" key="1">
    <citation type="journal article" date="2021" name="BMC Genomics">
        <title>Datura genome reveals duplications of psychoactive alkaloid biosynthetic genes and high mutation rate following tissue culture.</title>
        <authorList>
            <person name="Rajewski A."/>
            <person name="Carter-House D."/>
            <person name="Stajich J."/>
            <person name="Litt A."/>
        </authorList>
    </citation>
    <scope>NUCLEOTIDE SEQUENCE [LARGE SCALE GENOMIC DNA]</scope>
    <source>
        <strain evidence="2">AR-01</strain>
    </source>
</reference>